<dbReference type="Proteomes" id="UP000518266">
    <property type="component" value="Unassembled WGS sequence"/>
</dbReference>
<sequence>MQNLTEVKIRPVGFSFGLAQAVKDPTPAAFAIAEDVISPFTLCSNVSSTEKEKNTPTYTFPAPQPKLESQWREMEWTEEQKASLMKTISSYRPSCHEGTQARVLLLGPVGSGKSSFISSVQSVFNGRVTNRAMVGTSSTSFTKKLQSFNIHGHKGDDPTGLVLCDIVGLGGGEMTGLTLHDVLSVIKGHAPEGHKFSPDQPVGSETVGYVKKPGLKDKIHCVAFVVDASKILTYPKGLGTTFRLLRKHISDLDIHQVALLTQIDQICPETAKDVTQVYKSRIIQDMMNKAGDLLGMSTSYVVPVKNYSSELDLNVNNDVLLLRAVDHILQYADLFTFLSSEKYPTLLFSILLYPFAAVIRHVAYTAAVIMQNLTEEKTRPFGFSFGFPTPECPAPAAKPAFAIAEDIKSPFTLCSNVSSTEKKEYNTPSYTFPVPQPKLQSQWREMEWTEEQKASLMKTISSYRPSCYEGTQARVLLLGPVGSGKSSFISSVQSVFNGSVTNRAMVGTSSTSFTKKLQSFNIHGQKGEDPTGLVLCDIGLGGWRDDWTDPP</sequence>
<gene>
    <name evidence="1" type="ORF">F7725_027857</name>
</gene>
<dbReference type="PANTHER" id="PTHR14241:SF28">
    <property type="entry name" value="INTERFERON-INDUCED PROTEIN 44-LIKE"/>
    <property type="match status" value="1"/>
</dbReference>
<dbReference type="Gene3D" id="3.40.50.300">
    <property type="entry name" value="P-loop containing nucleotide triphosphate hydrolases"/>
    <property type="match status" value="1"/>
</dbReference>
<dbReference type="OrthoDB" id="25620at2759"/>
<accession>A0A7J5XF39</accession>
<comment type="caution">
    <text evidence="1">The sequence shown here is derived from an EMBL/GenBank/DDBJ whole genome shotgun (WGS) entry which is preliminary data.</text>
</comment>
<protein>
    <recommendedName>
        <fullName evidence="3">Interferon-induced protein 44-like</fullName>
    </recommendedName>
</protein>
<organism evidence="1 2">
    <name type="scientific">Dissostichus mawsoni</name>
    <name type="common">Antarctic cod</name>
    <dbReference type="NCBI Taxonomy" id="36200"/>
    <lineage>
        <taxon>Eukaryota</taxon>
        <taxon>Metazoa</taxon>
        <taxon>Chordata</taxon>
        <taxon>Craniata</taxon>
        <taxon>Vertebrata</taxon>
        <taxon>Euteleostomi</taxon>
        <taxon>Actinopterygii</taxon>
        <taxon>Neopterygii</taxon>
        <taxon>Teleostei</taxon>
        <taxon>Neoteleostei</taxon>
        <taxon>Acanthomorphata</taxon>
        <taxon>Eupercaria</taxon>
        <taxon>Perciformes</taxon>
        <taxon>Notothenioidei</taxon>
        <taxon>Nototheniidae</taxon>
        <taxon>Dissostichus</taxon>
    </lineage>
</organism>
<dbReference type="SUPFAM" id="SSF52540">
    <property type="entry name" value="P-loop containing nucleoside triphosphate hydrolases"/>
    <property type="match status" value="2"/>
</dbReference>
<keyword evidence="2" id="KW-1185">Reference proteome</keyword>
<proteinExistence type="predicted"/>
<dbReference type="InterPro" id="IPR027417">
    <property type="entry name" value="P-loop_NTPase"/>
</dbReference>
<dbReference type="AlphaFoldDB" id="A0A7J5XF39"/>
<dbReference type="GO" id="GO:0006955">
    <property type="term" value="P:immune response"/>
    <property type="evidence" value="ECO:0007669"/>
    <property type="project" value="TreeGrafter"/>
</dbReference>
<dbReference type="PANTHER" id="PTHR14241">
    <property type="entry name" value="INTERFERON-INDUCED PROTEIN 44"/>
    <property type="match status" value="1"/>
</dbReference>
<reference evidence="1 2" key="1">
    <citation type="submission" date="2020-03" db="EMBL/GenBank/DDBJ databases">
        <title>Dissostichus mawsoni Genome sequencing and assembly.</title>
        <authorList>
            <person name="Park H."/>
        </authorList>
    </citation>
    <scope>NUCLEOTIDE SEQUENCE [LARGE SCALE GENOMIC DNA]</scope>
    <source>
        <strain evidence="1">DM0001</strain>
        <tissue evidence="1">Muscle</tissue>
    </source>
</reference>
<evidence type="ECO:0000313" key="2">
    <source>
        <dbReference type="Proteomes" id="UP000518266"/>
    </source>
</evidence>
<dbReference type="EMBL" id="JAAKFY010000025">
    <property type="protein sequence ID" value="KAF3835299.1"/>
    <property type="molecule type" value="Genomic_DNA"/>
</dbReference>
<evidence type="ECO:0000313" key="1">
    <source>
        <dbReference type="EMBL" id="KAF3835299.1"/>
    </source>
</evidence>
<evidence type="ECO:0008006" key="3">
    <source>
        <dbReference type="Google" id="ProtNLM"/>
    </source>
</evidence>
<name>A0A7J5XF39_DISMA</name>